<proteinExistence type="inferred from homology"/>
<dbReference type="GO" id="GO:0016787">
    <property type="term" value="F:hydrolase activity"/>
    <property type="evidence" value="ECO:0007669"/>
    <property type="project" value="UniProtKB-KW"/>
</dbReference>
<reference evidence="6" key="1">
    <citation type="submission" date="2006-02" db="EMBL/GenBank/DDBJ databases">
        <title>Complete sequence of chromosome of Rhodoferax ferrireducens DSM 15236.</title>
        <authorList>
            <person name="Copeland A."/>
            <person name="Lucas S."/>
            <person name="Lapidus A."/>
            <person name="Barry K."/>
            <person name="Detter J.C."/>
            <person name="Glavina del Rio T."/>
            <person name="Hammon N."/>
            <person name="Israni S."/>
            <person name="Pitluck S."/>
            <person name="Brettin T."/>
            <person name="Bruce D."/>
            <person name="Han C."/>
            <person name="Tapia R."/>
            <person name="Gilna P."/>
            <person name="Kiss H."/>
            <person name="Schmutz J."/>
            <person name="Larimer F."/>
            <person name="Land M."/>
            <person name="Kyrpides N."/>
            <person name="Ivanova N."/>
            <person name="Richardson P."/>
        </authorList>
    </citation>
    <scope>NUCLEOTIDE SEQUENCE [LARGE SCALE GENOMIC DNA]</scope>
    <source>
        <strain evidence="6">ATCC BAA-621 / DSM 15236 / T118</strain>
    </source>
</reference>
<dbReference type="OrthoDB" id="9794445at2"/>
<dbReference type="InterPro" id="IPR050300">
    <property type="entry name" value="GDXG_lipolytic_enzyme"/>
</dbReference>
<dbReference type="AlphaFoldDB" id="Q21VS0"/>
<accession>Q21VS0</accession>
<organism evidence="5 6">
    <name type="scientific">Albidiferax ferrireducens (strain ATCC BAA-621 / DSM 15236 / T118)</name>
    <name type="common">Rhodoferax ferrireducens</name>
    <dbReference type="NCBI Taxonomy" id="338969"/>
    <lineage>
        <taxon>Bacteria</taxon>
        <taxon>Pseudomonadati</taxon>
        <taxon>Pseudomonadota</taxon>
        <taxon>Betaproteobacteria</taxon>
        <taxon>Burkholderiales</taxon>
        <taxon>Comamonadaceae</taxon>
        <taxon>Rhodoferax</taxon>
    </lineage>
</organism>
<dbReference type="RefSeq" id="WP_011464701.1">
    <property type="nucleotide sequence ID" value="NC_007908.1"/>
</dbReference>
<evidence type="ECO:0000256" key="1">
    <source>
        <dbReference type="ARBA" id="ARBA00010515"/>
    </source>
</evidence>
<dbReference type="InterPro" id="IPR033140">
    <property type="entry name" value="Lipase_GDXG_put_SER_AS"/>
</dbReference>
<evidence type="ECO:0000256" key="2">
    <source>
        <dbReference type="ARBA" id="ARBA00022801"/>
    </source>
</evidence>
<dbReference type="InterPro" id="IPR029058">
    <property type="entry name" value="AB_hydrolase_fold"/>
</dbReference>
<sequence length="354" mass="38438">MTEILLWVLALVVAVWAIGAFYLRGADLSAFDRPAGQRHLIDAAPSEAHQAVVTSLGGIATTLKSTPRSQHLALLRHYMDNLFADSDSTTQVIAVNASGVPAEWVLAAGVDHRRRLLYIHGGAYTMGSPKSHRRLTRKFSEVANAAVLAIDYRLMPEHPRMAGIEDCRSAYCWLLDHGPAGPEAASAVFVAGDSAGGNLTLSLIAWVRDQGLRAPNAAVALSPATDATLGSPSLKNNLGTDPMLGPLFKPLTRIPRTVLLWATWLQNRVRPSDPVLSPVFGDLSGLPPLLVHASESEMLFDDSRRYVNKAIAAGSPVTFQTWRHMVHVWQIYHPDLPEGREAFGEIGKFLQAHS</sequence>
<protein>
    <submittedName>
        <fullName evidence="5">Alpha/beta hydrolase fold-3</fullName>
    </submittedName>
</protein>
<gene>
    <name evidence="5" type="ordered locus">Rfer_2416</name>
</gene>
<dbReference type="eggNOG" id="COG0657">
    <property type="taxonomic scope" value="Bacteria"/>
</dbReference>
<feature type="active site" evidence="3">
    <location>
        <position position="194"/>
    </location>
</feature>
<evidence type="ECO:0000313" key="5">
    <source>
        <dbReference type="EMBL" id="ABD70133.1"/>
    </source>
</evidence>
<keyword evidence="2 5" id="KW-0378">Hydrolase</keyword>
<dbReference type="Gene3D" id="3.40.50.1820">
    <property type="entry name" value="alpha/beta hydrolase"/>
    <property type="match status" value="1"/>
</dbReference>
<feature type="domain" description="Alpha/beta hydrolase fold-3" evidence="4">
    <location>
        <begin position="116"/>
        <end position="330"/>
    </location>
</feature>
<evidence type="ECO:0000313" key="6">
    <source>
        <dbReference type="Proteomes" id="UP000008332"/>
    </source>
</evidence>
<evidence type="ECO:0000256" key="3">
    <source>
        <dbReference type="PROSITE-ProRule" id="PRU10038"/>
    </source>
</evidence>
<dbReference type="KEGG" id="rfr:Rfer_2416"/>
<dbReference type="HOGENOM" id="CLU_012494_13_1_4"/>
<name>Q21VS0_ALBFT</name>
<dbReference type="InterPro" id="IPR013094">
    <property type="entry name" value="AB_hydrolase_3"/>
</dbReference>
<keyword evidence="6" id="KW-1185">Reference proteome</keyword>
<dbReference type="SUPFAM" id="SSF53474">
    <property type="entry name" value="alpha/beta-Hydrolases"/>
    <property type="match status" value="1"/>
</dbReference>
<dbReference type="InterPro" id="IPR002168">
    <property type="entry name" value="Lipase_GDXG_HIS_AS"/>
</dbReference>
<dbReference type="EMBL" id="CP000267">
    <property type="protein sequence ID" value="ABD70133.1"/>
    <property type="molecule type" value="Genomic_DNA"/>
</dbReference>
<dbReference type="PROSITE" id="PS01174">
    <property type="entry name" value="LIPASE_GDXG_SER"/>
    <property type="match status" value="1"/>
</dbReference>
<comment type="similarity">
    <text evidence="1">Belongs to the 'GDXG' lipolytic enzyme family.</text>
</comment>
<dbReference type="Proteomes" id="UP000008332">
    <property type="component" value="Chromosome"/>
</dbReference>
<dbReference type="STRING" id="338969.Rfer_2416"/>
<dbReference type="PANTHER" id="PTHR48081:SF8">
    <property type="entry name" value="ALPHA_BETA HYDROLASE FOLD-3 DOMAIN-CONTAINING PROTEIN-RELATED"/>
    <property type="match status" value="1"/>
</dbReference>
<dbReference type="PANTHER" id="PTHR48081">
    <property type="entry name" value="AB HYDROLASE SUPERFAMILY PROTEIN C4A8.06C"/>
    <property type="match status" value="1"/>
</dbReference>
<evidence type="ECO:0000259" key="4">
    <source>
        <dbReference type="Pfam" id="PF07859"/>
    </source>
</evidence>
<dbReference type="ESTHER" id="rhofd-q21vs0">
    <property type="family name" value="Hormone-sensitive_lipase_like"/>
</dbReference>
<dbReference type="Pfam" id="PF07859">
    <property type="entry name" value="Abhydrolase_3"/>
    <property type="match status" value="1"/>
</dbReference>
<dbReference type="PROSITE" id="PS01173">
    <property type="entry name" value="LIPASE_GDXG_HIS"/>
    <property type="match status" value="1"/>
</dbReference>